<dbReference type="PANTHER" id="PTHR44019:SF8">
    <property type="entry name" value="POC1 CENTRIOLAR PROTEIN HOMOLOG"/>
    <property type="match status" value="1"/>
</dbReference>
<dbReference type="GO" id="GO:0003677">
    <property type="term" value="F:DNA binding"/>
    <property type="evidence" value="ECO:0007669"/>
    <property type="project" value="InterPro"/>
</dbReference>
<dbReference type="InterPro" id="IPR050505">
    <property type="entry name" value="WDR55/POC1"/>
</dbReference>
<dbReference type="SUPFAM" id="SSF141571">
    <property type="entry name" value="Pentapeptide repeat-like"/>
    <property type="match status" value="1"/>
</dbReference>
<organism evidence="5 6">
    <name type="scientific">Scytonema hofmannii PCC 7110</name>
    <dbReference type="NCBI Taxonomy" id="128403"/>
    <lineage>
        <taxon>Bacteria</taxon>
        <taxon>Bacillati</taxon>
        <taxon>Cyanobacteriota</taxon>
        <taxon>Cyanophyceae</taxon>
        <taxon>Nostocales</taxon>
        <taxon>Scytonemataceae</taxon>
        <taxon>Scytonema</taxon>
    </lineage>
</organism>
<feature type="repeat" description="WD" evidence="3">
    <location>
        <begin position="928"/>
        <end position="969"/>
    </location>
</feature>
<dbReference type="InterPro" id="IPR000792">
    <property type="entry name" value="Tscrpt_reg_LuxR_C"/>
</dbReference>
<evidence type="ECO:0000313" key="5">
    <source>
        <dbReference type="EMBL" id="KYC38145.1"/>
    </source>
</evidence>
<dbReference type="PROSITE" id="PS50082">
    <property type="entry name" value="WD_REPEATS_2"/>
    <property type="match status" value="14"/>
</dbReference>
<sequence length="1225" mass="135970">MNILSAEFLEALAAKRGLSSSELEVFFLSVDGKSPTLIAKELGISPEAVRKRLSEVYKKFNVGGGGPGKIVKLQQVLQCEYQASTDTEESIVHKRQDWGEAPSLSVFYGRTAELSLLKQWVVRDNCQLLALLGMGGIGKTALSVKLVDEVKDNFESFIWRSLRNAPPVKELLANLIRFLSDEQETDLPDTVDGRLSLLIHYLRKHQSLLVLDNAETVLQGGDRAGDYREGYEGYGELLKRVGEEPHQSCLILTSREKPKEFAPLEGETSPVRTLSLSGLGQTEGQKILKDKGLFGSQPEWTQLVEKYSGNPLALKLVAEPIRELFGGDIAVFIQQGEIIFGDTRNLLDQQFERLSEQEKEIMYWLAIKRETISLEELLDDIIRLVSKRELLEALESLRRRSLIEKSLALFTLQPVVLEYMTDKLVEQVCQEIKTGEIALFMSHALIEATTKDYTRNTQTQLILQPIIDRVLTLFRTPKNLEEKLTQILAKLQDRSPPEAGYAGGNVLNMLCQLQTNLSGYNFSNLTVWQAYLQGVNLHNVNFANTDLSKSVFFEKLVSISSVAFSPNGKFLATGDADGKTHLWQVEGGKLLFTCAEHSGWIRSVTFSPDGETLASGSEDQTIKLWDVRTGESFKTLQGHTSRIWSVAFSPDGSQIASGSEDQTIKLWDVRTGECLKTLQEKGSRVWSVAFSPMGNILASGSENQTVKLWDVRTGECLKTLQGHTGHVRSVAFGSSLQEFGDILASGSDDQTVKLWNVRTGECLKTLQGHSKRVRSVTFSPVLEASPQGFGCQIASSSDDQTVKIWNFQTGECLKTLQVSTSWVKSVAFSPVRVREASRREASRSRSVSDRTREDSSQELSYILASGSDDQTVKLWDVRTGQCLKTLQGSSSWVRSVAFSSDGCQIASSSEDKTVKLWDVQTGQCLKTFQGHTSWVRSVTFSPDSRQIASSSDDKTVKFWDTSTGQCLKTFQGHTDRVWSVTFSSNGCTLATSSEDQTVKLWDTSTGQCLKTFQGHTSRIWSVAFSPNGCQIASSSEDQTVKLWDVRTGECLRTLQGHTNRLWSVAFSPDGRQIASSSEDQTVKLWDVRTGECLRTLQGHTNRIRSVAFSPVRDREASPQGFGHILASGSDDLMVKLWDVQTGECLKTLQGHTNRVRSVAFSPDGLTLVSGGQDETIKLWDVLTGECIKTLRTLRPYERMNITGVIGLTMAQKATLKALGAVEERE</sequence>
<dbReference type="PRINTS" id="PR00320">
    <property type="entry name" value="GPROTEINBRPT"/>
</dbReference>
<feature type="repeat" description="WD" evidence="3">
    <location>
        <begin position="886"/>
        <end position="927"/>
    </location>
</feature>
<dbReference type="Pfam" id="PF00805">
    <property type="entry name" value="Pentapeptide"/>
    <property type="match status" value="1"/>
</dbReference>
<feature type="repeat" description="WD" evidence="3">
    <location>
        <begin position="863"/>
        <end position="885"/>
    </location>
</feature>
<dbReference type="Gene3D" id="1.10.10.10">
    <property type="entry name" value="Winged helix-like DNA-binding domain superfamily/Winged helix DNA-binding domain"/>
    <property type="match status" value="1"/>
</dbReference>
<dbReference type="OrthoDB" id="567898at2"/>
<feature type="repeat" description="WD" evidence="3">
    <location>
        <begin position="594"/>
        <end position="635"/>
    </location>
</feature>
<evidence type="ECO:0000259" key="4">
    <source>
        <dbReference type="SMART" id="SM00421"/>
    </source>
</evidence>
<dbReference type="SUPFAM" id="SSF50978">
    <property type="entry name" value="WD40 repeat-like"/>
    <property type="match status" value="1"/>
</dbReference>
<feature type="repeat" description="WD" evidence="3">
    <location>
        <begin position="678"/>
        <end position="719"/>
    </location>
</feature>
<dbReference type="SUPFAM" id="SSF52540">
    <property type="entry name" value="P-loop containing nucleoside triphosphate hydrolases"/>
    <property type="match status" value="1"/>
</dbReference>
<dbReference type="GO" id="GO:0043531">
    <property type="term" value="F:ADP binding"/>
    <property type="evidence" value="ECO:0007669"/>
    <property type="project" value="InterPro"/>
</dbReference>
<dbReference type="Pfam" id="PF00400">
    <property type="entry name" value="WD40"/>
    <property type="match status" value="14"/>
</dbReference>
<feature type="repeat" description="WD" evidence="3">
    <location>
        <begin position="636"/>
        <end position="677"/>
    </location>
</feature>
<feature type="repeat" description="WD" evidence="3">
    <location>
        <begin position="1054"/>
        <end position="1095"/>
    </location>
</feature>
<feature type="repeat" description="WD" evidence="3">
    <location>
        <begin position="720"/>
        <end position="765"/>
    </location>
</feature>
<evidence type="ECO:0000256" key="1">
    <source>
        <dbReference type="ARBA" id="ARBA00022574"/>
    </source>
</evidence>
<feature type="repeat" description="WD" evidence="3">
    <location>
        <begin position="1096"/>
        <end position="1147"/>
    </location>
</feature>
<dbReference type="InterPro" id="IPR019775">
    <property type="entry name" value="WD40_repeat_CS"/>
</dbReference>
<keyword evidence="6" id="KW-1185">Reference proteome</keyword>
<feature type="repeat" description="WD" evidence="3">
    <location>
        <begin position="1012"/>
        <end position="1053"/>
    </location>
</feature>
<keyword evidence="1 3" id="KW-0853">WD repeat</keyword>
<dbReference type="Pfam" id="PF00931">
    <property type="entry name" value="NB-ARC"/>
    <property type="match status" value="1"/>
</dbReference>
<dbReference type="AlphaFoldDB" id="A0A139X0B4"/>
<dbReference type="STRING" id="128403.WA1_38005"/>
<gene>
    <name evidence="5" type="ORF">WA1_38005</name>
</gene>
<protein>
    <recommendedName>
        <fullName evidence="4">HTH luxR-type domain-containing protein</fullName>
    </recommendedName>
</protein>
<feature type="repeat" description="WD" evidence="3">
    <location>
        <begin position="1148"/>
        <end position="1189"/>
    </location>
</feature>
<dbReference type="SMART" id="SM00421">
    <property type="entry name" value="HTH_LUXR"/>
    <property type="match status" value="1"/>
</dbReference>
<dbReference type="InterPro" id="IPR015943">
    <property type="entry name" value="WD40/YVTN_repeat-like_dom_sf"/>
</dbReference>
<feature type="domain" description="HTH luxR-type" evidence="4">
    <location>
        <begin position="15"/>
        <end position="77"/>
    </location>
</feature>
<dbReference type="InterPro" id="IPR011047">
    <property type="entry name" value="Quinoprotein_ADH-like_sf"/>
</dbReference>
<dbReference type="InterPro" id="IPR016032">
    <property type="entry name" value="Sig_transdc_resp-reg_C-effctor"/>
</dbReference>
<keyword evidence="2" id="KW-0677">Repeat</keyword>
<dbReference type="Pfam" id="PF00196">
    <property type="entry name" value="GerE"/>
    <property type="match status" value="1"/>
</dbReference>
<dbReference type="PROSITE" id="PS50294">
    <property type="entry name" value="WD_REPEATS_REGION"/>
    <property type="match status" value="13"/>
</dbReference>
<feature type="repeat" description="WD" evidence="3">
    <location>
        <begin position="970"/>
        <end position="1011"/>
    </location>
</feature>
<feature type="repeat" description="WD" evidence="3">
    <location>
        <begin position="766"/>
        <end position="815"/>
    </location>
</feature>
<accession>A0A139X0B4</accession>
<dbReference type="InterPro" id="IPR027417">
    <property type="entry name" value="P-loop_NTPase"/>
</dbReference>
<dbReference type="GO" id="GO:0006355">
    <property type="term" value="P:regulation of DNA-templated transcription"/>
    <property type="evidence" value="ECO:0007669"/>
    <property type="project" value="InterPro"/>
</dbReference>
<dbReference type="RefSeq" id="WP_017747984.1">
    <property type="nucleotide sequence ID" value="NZ_KQ976354.1"/>
</dbReference>
<dbReference type="PRINTS" id="PR00364">
    <property type="entry name" value="DISEASERSIST"/>
</dbReference>
<dbReference type="InterPro" id="IPR020472">
    <property type="entry name" value="WD40_PAC1"/>
</dbReference>
<name>A0A139X0B4_9CYAN</name>
<proteinExistence type="predicted"/>
<evidence type="ECO:0000256" key="2">
    <source>
        <dbReference type="ARBA" id="ARBA00022737"/>
    </source>
</evidence>
<comment type="caution">
    <text evidence="5">The sequence shown here is derived from an EMBL/GenBank/DDBJ whole genome shotgun (WGS) entry which is preliminary data.</text>
</comment>
<dbReference type="CDD" id="cd00200">
    <property type="entry name" value="WD40"/>
    <property type="match status" value="2"/>
</dbReference>
<dbReference type="GO" id="GO:0005829">
    <property type="term" value="C:cytosol"/>
    <property type="evidence" value="ECO:0007669"/>
    <property type="project" value="UniProtKB-ARBA"/>
</dbReference>
<dbReference type="Proteomes" id="UP000076925">
    <property type="component" value="Unassembled WGS sequence"/>
</dbReference>
<evidence type="ECO:0000313" key="6">
    <source>
        <dbReference type="Proteomes" id="UP000076925"/>
    </source>
</evidence>
<dbReference type="InterPro" id="IPR001646">
    <property type="entry name" value="5peptide_repeat"/>
</dbReference>
<dbReference type="InterPro" id="IPR036322">
    <property type="entry name" value="WD40_repeat_dom_sf"/>
</dbReference>
<reference evidence="5 6" key="1">
    <citation type="journal article" date="2013" name="Genome Biol. Evol.">
        <title>Genomes of Stigonematalean cyanobacteria (subsection V) and the evolution of oxygenic photosynthesis from prokaryotes to plastids.</title>
        <authorList>
            <person name="Dagan T."/>
            <person name="Roettger M."/>
            <person name="Stucken K."/>
            <person name="Landan G."/>
            <person name="Koch R."/>
            <person name="Major P."/>
            <person name="Gould S.B."/>
            <person name="Goremykin V.V."/>
            <person name="Rippka R."/>
            <person name="Tandeau de Marsac N."/>
            <person name="Gugger M."/>
            <person name="Lockhart P.J."/>
            <person name="Allen J.F."/>
            <person name="Brune I."/>
            <person name="Maus I."/>
            <person name="Puhler A."/>
            <person name="Martin W.F."/>
        </authorList>
    </citation>
    <scope>NUCLEOTIDE SEQUENCE [LARGE SCALE GENOMIC DNA]</scope>
    <source>
        <strain evidence="5 6">PCC 7110</strain>
    </source>
</reference>
<dbReference type="EMBL" id="ANNX02000042">
    <property type="protein sequence ID" value="KYC38145.1"/>
    <property type="molecule type" value="Genomic_DNA"/>
</dbReference>
<dbReference type="PROSITE" id="PS00678">
    <property type="entry name" value="WD_REPEATS_1"/>
    <property type="match status" value="13"/>
</dbReference>
<dbReference type="SMART" id="SM00320">
    <property type="entry name" value="WD40"/>
    <property type="match status" value="14"/>
</dbReference>
<dbReference type="InterPro" id="IPR036388">
    <property type="entry name" value="WH-like_DNA-bd_sf"/>
</dbReference>
<feature type="repeat" description="WD" evidence="3">
    <location>
        <begin position="559"/>
        <end position="593"/>
    </location>
</feature>
<evidence type="ECO:0000256" key="3">
    <source>
        <dbReference type="PROSITE-ProRule" id="PRU00221"/>
    </source>
</evidence>
<dbReference type="InterPro" id="IPR001680">
    <property type="entry name" value="WD40_rpt"/>
</dbReference>
<dbReference type="SUPFAM" id="SSF46894">
    <property type="entry name" value="C-terminal effector domain of the bipartite response regulators"/>
    <property type="match status" value="1"/>
</dbReference>
<dbReference type="Gene3D" id="2.130.10.10">
    <property type="entry name" value="YVTN repeat-like/Quinoprotein amine dehydrogenase"/>
    <property type="match status" value="7"/>
</dbReference>
<dbReference type="Gene3D" id="3.40.50.300">
    <property type="entry name" value="P-loop containing nucleotide triphosphate hydrolases"/>
    <property type="match status" value="1"/>
</dbReference>
<dbReference type="SUPFAM" id="SSF50998">
    <property type="entry name" value="Quinoprotein alcohol dehydrogenase-like"/>
    <property type="match status" value="1"/>
</dbReference>
<dbReference type="PANTHER" id="PTHR44019">
    <property type="entry name" value="WD REPEAT-CONTAINING PROTEIN 55"/>
    <property type="match status" value="1"/>
</dbReference>
<dbReference type="InterPro" id="IPR002182">
    <property type="entry name" value="NB-ARC"/>
</dbReference>